<dbReference type="Proteomes" id="UP000626148">
    <property type="component" value="Unassembled WGS sequence"/>
</dbReference>
<name>A0A918KR75_9GAMM</name>
<comment type="caution">
    <text evidence="5">The sequence shown here is derived from an EMBL/GenBank/DDBJ whole genome shotgun (WGS) entry which is preliminary data.</text>
</comment>
<dbReference type="Pfam" id="PF00534">
    <property type="entry name" value="Glycos_transf_1"/>
    <property type="match status" value="1"/>
</dbReference>
<dbReference type="RefSeq" id="WP_189612562.1">
    <property type="nucleotide sequence ID" value="NZ_BMXR01000013.1"/>
</dbReference>
<dbReference type="InterPro" id="IPR001296">
    <property type="entry name" value="Glyco_trans_1"/>
</dbReference>
<sequence>MTALDPNIEVILGNSNKRFSGVTSTMLQVLEVQKDKVSLVVLGGHHLPADVPSVSFWRLLRLARRPLPDGRPRVFHARRNDEMIQALLLKALGARLRIVFTSTAQRRKTWVTRFLMNRMDGLLSTCTAAADYMPTPPDQLIPHGINVERYHPAEDRDQLWQQLELPGRYGIGIFGRVRHQKGVDLLIDAALKVLPDHPDFTVVIVGEITQDQAEFVERQKLRLKEAGLEDRVVFTGKLPFDRIPDHFRAMSIVTALSRNEGFGLTVLEAMSSGAAVIATEAGAWPDIIRDGENGYLIPVDDGRELADRLESLMTDAVKRRTQAERGRQTVLRDYTVEREAQALLDYYAWLSRR</sequence>
<keyword evidence="3" id="KW-0808">Transferase</keyword>
<dbReference type="GO" id="GO:1901135">
    <property type="term" value="P:carbohydrate derivative metabolic process"/>
    <property type="evidence" value="ECO:0007669"/>
    <property type="project" value="UniProtKB-ARBA"/>
</dbReference>
<dbReference type="AlphaFoldDB" id="A0A918KR75"/>
<evidence type="ECO:0000256" key="2">
    <source>
        <dbReference type="ARBA" id="ARBA00022676"/>
    </source>
</evidence>
<feature type="domain" description="Glycosyl transferase family 1" evidence="4">
    <location>
        <begin position="167"/>
        <end position="328"/>
    </location>
</feature>
<keyword evidence="2" id="KW-0328">Glycosyltransferase</keyword>
<gene>
    <name evidence="5" type="primary">lpcC</name>
    <name evidence="5" type="ORF">GCM10007392_42570</name>
</gene>
<keyword evidence="6" id="KW-1185">Reference proteome</keyword>
<evidence type="ECO:0000256" key="1">
    <source>
        <dbReference type="ARBA" id="ARBA00009481"/>
    </source>
</evidence>
<dbReference type="PANTHER" id="PTHR12526:SF640">
    <property type="entry name" value="COLANIC ACID BIOSYNTHESIS GLYCOSYLTRANSFERASE WCAL-RELATED"/>
    <property type="match status" value="1"/>
</dbReference>
<dbReference type="Gene3D" id="3.40.50.2000">
    <property type="entry name" value="Glycogen Phosphorylase B"/>
    <property type="match status" value="2"/>
</dbReference>
<protein>
    <submittedName>
        <fullName evidence="5">LPS biosynthesis protein</fullName>
    </submittedName>
</protein>
<proteinExistence type="inferred from homology"/>
<evidence type="ECO:0000256" key="3">
    <source>
        <dbReference type="ARBA" id="ARBA00022679"/>
    </source>
</evidence>
<dbReference type="EMBL" id="BMXR01000013">
    <property type="protein sequence ID" value="GGX70399.1"/>
    <property type="molecule type" value="Genomic_DNA"/>
</dbReference>
<comment type="similarity">
    <text evidence="1">Belongs to the glycosyltransferase group 1 family. Glycosyltransferase 4 subfamily.</text>
</comment>
<evidence type="ECO:0000313" key="5">
    <source>
        <dbReference type="EMBL" id="GGX70399.1"/>
    </source>
</evidence>
<organism evidence="5 6">
    <name type="scientific">Saccharospirillum salsuginis</name>
    <dbReference type="NCBI Taxonomy" id="418750"/>
    <lineage>
        <taxon>Bacteria</taxon>
        <taxon>Pseudomonadati</taxon>
        <taxon>Pseudomonadota</taxon>
        <taxon>Gammaproteobacteria</taxon>
        <taxon>Oceanospirillales</taxon>
        <taxon>Saccharospirillaceae</taxon>
        <taxon>Saccharospirillum</taxon>
    </lineage>
</organism>
<evidence type="ECO:0000313" key="6">
    <source>
        <dbReference type="Proteomes" id="UP000626148"/>
    </source>
</evidence>
<dbReference type="CDD" id="cd03801">
    <property type="entry name" value="GT4_PimA-like"/>
    <property type="match status" value="1"/>
</dbReference>
<accession>A0A918KR75</accession>
<dbReference type="GO" id="GO:0016757">
    <property type="term" value="F:glycosyltransferase activity"/>
    <property type="evidence" value="ECO:0007669"/>
    <property type="project" value="UniProtKB-KW"/>
</dbReference>
<dbReference type="SUPFAM" id="SSF53756">
    <property type="entry name" value="UDP-Glycosyltransferase/glycogen phosphorylase"/>
    <property type="match status" value="1"/>
</dbReference>
<evidence type="ECO:0000259" key="4">
    <source>
        <dbReference type="Pfam" id="PF00534"/>
    </source>
</evidence>
<dbReference type="PANTHER" id="PTHR12526">
    <property type="entry name" value="GLYCOSYLTRANSFERASE"/>
    <property type="match status" value="1"/>
</dbReference>
<reference evidence="5" key="2">
    <citation type="submission" date="2020-09" db="EMBL/GenBank/DDBJ databases">
        <authorList>
            <person name="Sun Q."/>
            <person name="Kim S."/>
        </authorList>
    </citation>
    <scope>NUCLEOTIDE SEQUENCE</scope>
    <source>
        <strain evidence="5">KCTC 22169</strain>
    </source>
</reference>
<reference evidence="5" key="1">
    <citation type="journal article" date="2014" name="Int. J. Syst. Evol. Microbiol.">
        <title>Complete genome sequence of Corynebacterium casei LMG S-19264T (=DSM 44701T), isolated from a smear-ripened cheese.</title>
        <authorList>
            <consortium name="US DOE Joint Genome Institute (JGI-PGF)"/>
            <person name="Walter F."/>
            <person name="Albersmeier A."/>
            <person name="Kalinowski J."/>
            <person name="Ruckert C."/>
        </authorList>
    </citation>
    <scope>NUCLEOTIDE SEQUENCE</scope>
    <source>
        <strain evidence="5">KCTC 22169</strain>
    </source>
</reference>